<sequence length="216" mass="23890">MKGKGVKRMIRLTKREYITMSILMASMIIFMVGQHILLRPEKPTIELQTDSTPMKADSIEIKEEIPKLPDEQFIVIDICGAVQYAGVVKLKQGDRMIDAVEAAGGLLSTADRKQVNLARILVDGEQIYIPEVGEVENVNSGIGVSMTTSTQSGKININTASQSELETLNGIGKVLAERILQYRNDKGRFKTIEEIKKVSGIGDKKYEGIKDHITVN</sequence>
<keyword evidence="4" id="KW-1185">Reference proteome</keyword>
<dbReference type="GO" id="GO:0015627">
    <property type="term" value="C:type II protein secretion system complex"/>
    <property type="evidence" value="ECO:0007669"/>
    <property type="project" value="TreeGrafter"/>
</dbReference>
<organism evidence="3 4">
    <name type="scientific">Geosporobacter subterraneus DSM 17957</name>
    <dbReference type="NCBI Taxonomy" id="1121919"/>
    <lineage>
        <taxon>Bacteria</taxon>
        <taxon>Bacillati</taxon>
        <taxon>Bacillota</taxon>
        <taxon>Clostridia</taxon>
        <taxon>Peptostreptococcales</taxon>
        <taxon>Thermotaleaceae</taxon>
        <taxon>Geosporobacter</taxon>
    </lineage>
</organism>
<dbReference type="PANTHER" id="PTHR21180">
    <property type="entry name" value="ENDONUCLEASE/EXONUCLEASE/PHOSPHATASE FAMILY DOMAIN-CONTAINING PROTEIN 1"/>
    <property type="match status" value="1"/>
</dbReference>
<keyword evidence="1" id="KW-0472">Membrane</keyword>
<dbReference type="SMART" id="SM00278">
    <property type="entry name" value="HhH1"/>
    <property type="match status" value="2"/>
</dbReference>
<dbReference type="Pfam" id="PF10531">
    <property type="entry name" value="SLBB"/>
    <property type="match status" value="1"/>
</dbReference>
<dbReference type="InterPro" id="IPR003583">
    <property type="entry name" value="Hlx-hairpin-Hlx_DNA-bd_motif"/>
</dbReference>
<dbReference type="InterPro" id="IPR051675">
    <property type="entry name" value="Endo/Exo/Phosphatase_dom_1"/>
</dbReference>
<keyword evidence="1" id="KW-0812">Transmembrane</keyword>
<dbReference type="AlphaFoldDB" id="A0A1M6BQ20"/>
<dbReference type="Gene3D" id="3.10.560.10">
    <property type="entry name" value="Outer membrane lipoprotein wza domain like"/>
    <property type="match status" value="1"/>
</dbReference>
<feature type="transmembrane region" description="Helical" evidence="1">
    <location>
        <begin position="20"/>
        <end position="38"/>
    </location>
</feature>
<dbReference type="GO" id="GO:0003677">
    <property type="term" value="F:DNA binding"/>
    <property type="evidence" value="ECO:0007669"/>
    <property type="project" value="InterPro"/>
</dbReference>
<dbReference type="STRING" id="1121919.SAMN02745975_00016"/>
<dbReference type="Proteomes" id="UP000184536">
    <property type="component" value="Unassembled WGS sequence"/>
</dbReference>
<dbReference type="EMBL" id="FQZV01000003">
    <property type="protein sequence ID" value="SHI50782.1"/>
    <property type="molecule type" value="Genomic_DNA"/>
</dbReference>
<evidence type="ECO:0000313" key="4">
    <source>
        <dbReference type="Proteomes" id="UP000184536"/>
    </source>
</evidence>
<accession>A0A1M6BQ20</accession>
<reference evidence="4" key="1">
    <citation type="submission" date="2016-11" db="EMBL/GenBank/DDBJ databases">
        <authorList>
            <person name="Varghese N."/>
            <person name="Submissions S."/>
        </authorList>
    </citation>
    <scope>NUCLEOTIDE SEQUENCE [LARGE SCALE GENOMIC DNA]</scope>
    <source>
        <strain evidence="4">DSM 17957</strain>
    </source>
</reference>
<dbReference type="SUPFAM" id="SSF47781">
    <property type="entry name" value="RuvA domain 2-like"/>
    <property type="match status" value="1"/>
</dbReference>
<dbReference type="InterPro" id="IPR010994">
    <property type="entry name" value="RuvA_2-like"/>
</dbReference>
<evidence type="ECO:0000313" key="3">
    <source>
        <dbReference type="EMBL" id="SHI50782.1"/>
    </source>
</evidence>
<dbReference type="InterPro" id="IPR004509">
    <property type="entry name" value="Competence_ComEA_HhH"/>
</dbReference>
<dbReference type="GO" id="GO:0015628">
    <property type="term" value="P:protein secretion by the type II secretion system"/>
    <property type="evidence" value="ECO:0007669"/>
    <property type="project" value="TreeGrafter"/>
</dbReference>
<gene>
    <name evidence="3" type="ORF">SAMN02745975_00016</name>
</gene>
<protein>
    <submittedName>
        <fullName evidence="3">Competence protein ComEA</fullName>
    </submittedName>
</protein>
<evidence type="ECO:0000256" key="1">
    <source>
        <dbReference type="SAM" id="Phobius"/>
    </source>
</evidence>
<dbReference type="NCBIfam" id="TIGR00426">
    <property type="entry name" value="competence protein ComEA helix-hairpin-helix repeat region"/>
    <property type="match status" value="1"/>
</dbReference>
<dbReference type="Gene3D" id="1.10.150.310">
    <property type="entry name" value="Tex RuvX-like domain-like"/>
    <property type="match status" value="1"/>
</dbReference>
<proteinExistence type="predicted"/>
<keyword evidence="1" id="KW-1133">Transmembrane helix</keyword>
<feature type="domain" description="Helix-hairpin-helix DNA-binding motif class 1" evidence="2">
    <location>
        <begin position="193"/>
        <end position="212"/>
    </location>
</feature>
<dbReference type="GO" id="GO:0006281">
    <property type="term" value="P:DNA repair"/>
    <property type="evidence" value="ECO:0007669"/>
    <property type="project" value="InterPro"/>
</dbReference>
<dbReference type="InterPro" id="IPR019554">
    <property type="entry name" value="Soluble_ligand-bd"/>
</dbReference>
<dbReference type="PANTHER" id="PTHR21180:SF32">
    <property type="entry name" value="ENDONUCLEASE_EXONUCLEASE_PHOSPHATASE FAMILY DOMAIN-CONTAINING PROTEIN 1"/>
    <property type="match status" value="1"/>
</dbReference>
<feature type="domain" description="Helix-hairpin-helix DNA-binding motif class 1" evidence="2">
    <location>
        <begin position="163"/>
        <end position="182"/>
    </location>
</feature>
<name>A0A1M6BQ20_9FIRM</name>
<evidence type="ECO:0000259" key="2">
    <source>
        <dbReference type="SMART" id="SM00278"/>
    </source>
</evidence>
<dbReference type="Pfam" id="PF12836">
    <property type="entry name" value="HHH_3"/>
    <property type="match status" value="1"/>
</dbReference>